<feature type="binding site" evidence="8">
    <location>
        <position position="172"/>
    </location>
    <ligand>
        <name>Mg(2+)</name>
        <dbReference type="ChEBI" id="CHEBI:18420"/>
    </ligand>
</feature>
<dbReference type="PANTHER" id="PTHR11702:SF31">
    <property type="entry name" value="MITOCHONDRIAL RIBOSOME-ASSOCIATED GTPASE 2"/>
    <property type="match status" value="1"/>
</dbReference>
<dbReference type="EC" id="3.6.5.-" evidence="8"/>
<dbReference type="Gene3D" id="3.40.50.300">
    <property type="entry name" value="P-loop containing nucleotide triphosphate hydrolases"/>
    <property type="match status" value="1"/>
</dbReference>
<keyword evidence="7 8" id="KW-0342">GTP-binding</keyword>
<dbReference type="AlphaFoldDB" id="A0A2Z3GRY7"/>
<feature type="domain" description="OBG-type G" evidence="9">
    <location>
        <begin position="159"/>
        <end position="326"/>
    </location>
</feature>
<dbReference type="NCBIfam" id="NF008955">
    <property type="entry name" value="PRK12297.1"/>
    <property type="match status" value="1"/>
</dbReference>
<dbReference type="Gene3D" id="2.70.210.12">
    <property type="entry name" value="GTP1/OBG domain"/>
    <property type="match status" value="1"/>
</dbReference>
<dbReference type="PROSITE" id="PS00905">
    <property type="entry name" value="GTP1_OBG"/>
    <property type="match status" value="1"/>
</dbReference>
<dbReference type="GO" id="GO:0042254">
    <property type="term" value="P:ribosome biogenesis"/>
    <property type="evidence" value="ECO:0007669"/>
    <property type="project" value="UniProtKB-UniRule"/>
</dbReference>
<dbReference type="InterPro" id="IPR006073">
    <property type="entry name" value="GTP-bd"/>
</dbReference>
<evidence type="ECO:0000256" key="2">
    <source>
        <dbReference type="ARBA" id="ARBA00022490"/>
    </source>
</evidence>
<dbReference type="InterPro" id="IPR031167">
    <property type="entry name" value="G_OBG"/>
</dbReference>
<dbReference type="PANTHER" id="PTHR11702">
    <property type="entry name" value="DEVELOPMENTALLY REGULATED GTP-BINDING PROTEIN-RELATED"/>
    <property type="match status" value="1"/>
</dbReference>
<dbReference type="InterPro" id="IPR006074">
    <property type="entry name" value="GTP1-OBG_CS"/>
</dbReference>
<dbReference type="PIRSF" id="PIRSF002401">
    <property type="entry name" value="GTP_bd_Obg/CgtA"/>
    <property type="match status" value="1"/>
</dbReference>
<evidence type="ECO:0000259" key="10">
    <source>
        <dbReference type="PROSITE" id="PS51883"/>
    </source>
</evidence>
<dbReference type="CDD" id="cd01898">
    <property type="entry name" value="Obg"/>
    <property type="match status" value="1"/>
</dbReference>
<comment type="subcellular location">
    <subcellularLocation>
        <location evidence="8">Cytoplasm</location>
    </subcellularLocation>
</comment>
<sequence>MFVDRVELFVKGGDGGRGAASFRREKYVPMGGPDGGDGGDGGSVIVRADPNADNLAGLTMKKHWKAKNGEAGMGSKCAGKNSEDIVLLVPPGTLVRDRERGNTIKDLVEPGDEVVVAKGGRGGRGNVHFKTSTNRAPRQFEPGEEGEERWVSFELKVIADAGLVGFPNAGKSTFLSRVTRATPEIASYPFTTKSPNLGIVTVGDAGFVLADLPGLIEGAAQGVGLGHEFLRHVERNRVLIHLVEPFPSDGSDPIQNYHAIRKELREYKIPLDGRPEVVCVSKAELTGADEVRDKLAADLGREVMLISAVTGQGLQLVVGRVATLIADLKRAEAEEAARKKPLEFPTEAAIRTTDFQTTAVINITPPADEGATP</sequence>
<dbReference type="SUPFAM" id="SSF82051">
    <property type="entry name" value="Obg GTP-binding protein N-terminal domain"/>
    <property type="match status" value="1"/>
</dbReference>
<comment type="function">
    <text evidence="8">An essential GTPase which binds GTP, GDP and possibly (p)ppGpp with moderate affinity, with high nucleotide exchange rates and a fairly low GTP hydrolysis rate. Plays a role in control of the cell cycle, stress response, ribosome biogenesis and in those bacteria that undergo differentiation, in morphogenesis control.</text>
</comment>
<dbReference type="InterPro" id="IPR036726">
    <property type="entry name" value="GTP1_OBG_dom_sf"/>
</dbReference>
<organism evidence="11 12">
    <name type="scientific">Gemmata obscuriglobus</name>
    <dbReference type="NCBI Taxonomy" id="114"/>
    <lineage>
        <taxon>Bacteria</taxon>
        <taxon>Pseudomonadati</taxon>
        <taxon>Planctomycetota</taxon>
        <taxon>Planctomycetia</taxon>
        <taxon>Gemmatales</taxon>
        <taxon>Gemmataceae</taxon>
        <taxon>Gemmata</taxon>
    </lineage>
</organism>
<keyword evidence="12" id="KW-1185">Reference proteome</keyword>
<dbReference type="Pfam" id="PF01018">
    <property type="entry name" value="GTP1_OBG"/>
    <property type="match status" value="1"/>
</dbReference>
<dbReference type="PROSITE" id="PS51883">
    <property type="entry name" value="OBG"/>
    <property type="match status" value="1"/>
</dbReference>
<comment type="similarity">
    <text evidence="1 8">Belongs to the TRAFAC class OBG-HflX-like GTPase superfamily. OBG GTPase family.</text>
</comment>
<feature type="binding site" evidence="8">
    <location>
        <begin position="190"/>
        <end position="194"/>
    </location>
    <ligand>
        <name>GTP</name>
        <dbReference type="ChEBI" id="CHEBI:37565"/>
    </ligand>
</feature>
<evidence type="ECO:0000313" key="12">
    <source>
        <dbReference type="Proteomes" id="UP000245802"/>
    </source>
</evidence>
<feature type="binding site" evidence="8">
    <location>
        <position position="192"/>
    </location>
    <ligand>
        <name>Mg(2+)</name>
        <dbReference type="ChEBI" id="CHEBI:18420"/>
    </ligand>
</feature>
<feature type="domain" description="Obg" evidence="10">
    <location>
        <begin position="1"/>
        <end position="158"/>
    </location>
</feature>
<protein>
    <recommendedName>
        <fullName evidence="8">GTPase Obg</fullName>
        <ecNumber evidence="8">3.6.5.-</ecNumber>
    </recommendedName>
    <alternativeName>
        <fullName evidence="8">GTP-binding protein Obg</fullName>
    </alternativeName>
</protein>
<feature type="binding site" evidence="8">
    <location>
        <begin position="307"/>
        <end position="309"/>
    </location>
    <ligand>
        <name>GTP</name>
        <dbReference type="ChEBI" id="CHEBI:37565"/>
    </ligand>
</feature>
<comment type="cofactor">
    <cofactor evidence="8">
        <name>Mg(2+)</name>
        <dbReference type="ChEBI" id="CHEBI:18420"/>
    </cofactor>
</comment>
<feature type="binding site" evidence="8">
    <location>
        <begin position="165"/>
        <end position="172"/>
    </location>
    <ligand>
        <name>GTP</name>
        <dbReference type="ChEBI" id="CHEBI:37565"/>
    </ligand>
</feature>
<dbReference type="HAMAP" id="MF_01454">
    <property type="entry name" value="GTPase_Obg"/>
    <property type="match status" value="1"/>
</dbReference>
<keyword evidence="4 8" id="KW-0547">Nucleotide-binding</keyword>
<dbReference type="FunFam" id="2.70.210.12:FF:000001">
    <property type="entry name" value="GTPase Obg"/>
    <property type="match status" value="1"/>
</dbReference>
<keyword evidence="2 8" id="KW-0963">Cytoplasm</keyword>
<dbReference type="NCBIfam" id="NF008956">
    <property type="entry name" value="PRK12299.1"/>
    <property type="match status" value="1"/>
</dbReference>
<name>A0A2Z3GRY7_9BACT</name>
<dbReference type="KEGG" id="gog:C1280_05515"/>
<keyword evidence="6 8" id="KW-0460">Magnesium</keyword>
<evidence type="ECO:0000256" key="3">
    <source>
        <dbReference type="ARBA" id="ARBA00022723"/>
    </source>
</evidence>
<evidence type="ECO:0000256" key="4">
    <source>
        <dbReference type="ARBA" id="ARBA00022741"/>
    </source>
</evidence>
<evidence type="ECO:0000256" key="7">
    <source>
        <dbReference type="ARBA" id="ARBA00023134"/>
    </source>
</evidence>
<evidence type="ECO:0000256" key="5">
    <source>
        <dbReference type="ARBA" id="ARBA00022801"/>
    </source>
</evidence>
<accession>A0A2Z3GRY7</accession>
<dbReference type="GO" id="GO:0003924">
    <property type="term" value="F:GTPase activity"/>
    <property type="evidence" value="ECO:0007669"/>
    <property type="project" value="UniProtKB-UniRule"/>
</dbReference>
<dbReference type="GO" id="GO:0005525">
    <property type="term" value="F:GTP binding"/>
    <property type="evidence" value="ECO:0007669"/>
    <property type="project" value="UniProtKB-UniRule"/>
</dbReference>
<dbReference type="GO" id="GO:0005737">
    <property type="term" value="C:cytoplasm"/>
    <property type="evidence" value="ECO:0007669"/>
    <property type="project" value="UniProtKB-SubCell"/>
</dbReference>
<comment type="subunit">
    <text evidence="8">Monomer.</text>
</comment>
<dbReference type="EMBL" id="CP025958">
    <property type="protein sequence ID" value="AWM36533.1"/>
    <property type="molecule type" value="Genomic_DNA"/>
</dbReference>
<dbReference type="Proteomes" id="UP000245802">
    <property type="component" value="Chromosome"/>
</dbReference>
<dbReference type="InterPro" id="IPR045086">
    <property type="entry name" value="OBG_GTPase"/>
</dbReference>
<evidence type="ECO:0000256" key="6">
    <source>
        <dbReference type="ARBA" id="ARBA00022842"/>
    </source>
</evidence>
<dbReference type="Pfam" id="PF01926">
    <property type="entry name" value="MMR_HSR1"/>
    <property type="match status" value="1"/>
</dbReference>
<dbReference type="PRINTS" id="PR00326">
    <property type="entry name" value="GTP1OBG"/>
</dbReference>
<dbReference type="RefSeq" id="WP_109570832.1">
    <property type="nucleotide sequence ID" value="NZ_CP025958.1"/>
</dbReference>
<keyword evidence="3 8" id="KW-0479">Metal-binding</keyword>
<dbReference type="SUPFAM" id="SSF52540">
    <property type="entry name" value="P-loop containing nucleoside triphosphate hydrolases"/>
    <property type="match status" value="1"/>
</dbReference>
<evidence type="ECO:0000259" key="9">
    <source>
        <dbReference type="PROSITE" id="PS51710"/>
    </source>
</evidence>
<reference evidence="11 12" key="1">
    <citation type="submission" date="2018-01" db="EMBL/GenBank/DDBJ databases">
        <title>G. obscuriglobus.</title>
        <authorList>
            <person name="Franke J."/>
            <person name="Blomberg W."/>
            <person name="Selmecki A."/>
        </authorList>
    </citation>
    <scope>NUCLEOTIDE SEQUENCE [LARGE SCALE GENOMIC DNA]</scope>
    <source>
        <strain evidence="11 12">DSM 5831</strain>
    </source>
</reference>
<feature type="binding site" evidence="8">
    <location>
        <begin position="281"/>
        <end position="284"/>
    </location>
    <ligand>
        <name>GTP</name>
        <dbReference type="ChEBI" id="CHEBI:37565"/>
    </ligand>
</feature>
<keyword evidence="5 8" id="KW-0378">Hydrolase</keyword>
<feature type="binding site" evidence="8">
    <location>
        <begin position="211"/>
        <end position="214"/>
    </location>
    <ligand>
        <name>GTP</name>
        <dbReference type="ChEBI" id="CHEBI:37565"/>
    </ligand>
</feature>
<evidence type="ECO:0000256" key="8">
    <source>
        <dbReference type="HAMAP-Rule" id="MF_01454"/>
    </source>
</evidence>
<dbReference type="PROSITE" id="PS51710">
    <property type="entry name" value="G_OBG"/>
    <property type="match status" value="1"/>
</dbReference>
<dbReference type="InterPro" id="IPR006169">
    <property type="entry name" value="GTP1_OBG_dom"/>
</dbReference>
<dbReference type="OrthoDB" id="9807318at2"/>
<dbReference type="InterPro" id="IPR027417">
    <property type="entry name" value="P-loop_NTPase"/>
</dbReference>
<dbReference type="InterPro" id="IPR014100">
    <property type="entry name" value="GTP-bd_Obg/CgtA"/>
</dbReference>
<dbReference type="GO" id="GO:0043022">
    <property type="term" value="F:ribosome binding"/>
    <property type="evidence" value="ECO:0007669"/>
    <property type="project" value="UniProtKB-ARBA"/>
</dbReference>
<evidence type="ECO:0000313" key="11">
    <source>
        <dbReference type="EMBL" id="AWM36533.1"/>
    </source>
</evidence>
<gene>
    <name evidence="8" type="primary">obg</name>
    <name evidence="11" type="ORF">C1280_05515</name>
</gene>
<evidence type="ECO:0000256" key="1">
    <source>
        <dbReference type="ARBA" id="ARBA00007699"/>
    </source>
</evidence>
<dbReference type="GO" id="GO:0000287">
    <property type="term" value="F:magnesium ion binding"/>
    <property type="evidence" value="ECO:0007669"/>
    <property type="project" value="InterPro"/>
</dbReference>
<proteinExistence type="inferred from homology"/>
<dbReference type="NCBIfam" id="TIGR02729">
    <property type="entry name" value="Obg_CgtA"/>
    <property type="match status" value="1"/>
</dbReference>